<evidence type="ECO:0000259" key="1">
    <source>
        <dbReference type="Pfam" id="PF14690"/>
    </source>
</evidence>
<accession>A0A366LJL0</accession>
<proteinExistence type="predicted"/>
<reference evidence="2 3" key="1">
    <citation type="submission" date="2018-06" db="EMBL/GenBank/DDBJ databases">
        <title>Sphaerisporangium craniellae sp. nov., isolated from a marine sponge in the South China Sea.</title>
        <authorList>
            <person name="Li L."/>
        </authorList>
    </citation>
    <scope>NUCLEOTIDE SEQUENCE [LARGE SCALE GENOMIC DNA]</scope>
    <source>
        <strain evidence="2 3">LHW63015</strain>
    </source>
</reference>
<keyword evidence="3" id="KW-1185">Reference proteome</keyword>
<organism evidence="2 3">
    <name type="scientific">Spongiactinospora rosea</name>
    <dbReference type="NCBI Taxonomy" id="2248750"/>
    <lineage>
        <taxon>Bacteria</taxon>
        <taxon>Bacillati</taxon>
        <taxon>Actinomycetota</taxon>
        <taxon>Actinomycetes</taxon>
        <taxon>Streptosporangiales</taxon>
        <taxon>Streptosporangiaceae</taxon>
        <taxon>Spongiactinospora</taxon>
    </lineage>
</organism>
<name>A0A366LJL0_9ACTN</name>
<sequence>MATANELVQTVFAGLSPLVVEDVTDEGEQIRVHARTPNGYAACPDCGTETTRVHGYHQRTVTDVPLDARRVLIVVRIRRLLWGVHEWSWPADEPRGS</sequence>
<dbReference type="EMBL" id="QMEY01000042">
    <property type="protein sequence ID" value="RBQ13930.1"/>
    <property type="molecule type" value="Genomic_DNA"/>
</dbReference>
<evidence type="ECO:0000313" key="2">
    <source>
        <dbReference type="EMBL" id="RBQ13930.1"/>
    </source>
</evidence>
<gene>
    <name evidence="2" type="ORF">DP939_43355</name>
</gene>
<dbReference type="InterPro" id="IPR029261">
    <property type="entry name" value="Transposase_Znf"/>
</dbReference>
<feature type="domain" description="Transposase IS204/IS1001/IS1096/IS1165 zinc-finger" evidence="1">
    <location>
        <begin position="41"/>
        <end position="80"/>
    </location>
</feature>
<dbReference type="PANTHER" id="PTHR33498:SF1">
    <property type="entry name" value="TRANSPOSASE FOR INSERTION SEQUENCE ELEMENT IS1557"/>
    <property type="match status" value="1"/>
</dbReference>
<dbReference type="AlphaFoldDB" id="A0A366LJL0"/>
<dbReference type="Proteomes" id="UP000253303">
    <property type="component" value="Unassembled WGS sequence"/>
</dbReference>
<protein>
    <recommendedName>
        <fullName evidence="1">Transposase IS204/IS1001/IS1096/IS1165 zinc-finger domain-containing protein</fullName>
    </recommendedName>
</protein>
<dbReference type="PANTHER" id="PTHR33498">
    <property type="entry name" value="TRANSPOSASE FOR INSERTION SEQUENCE ELEMENT IS1557"/>
    <property type="match status" value="1"/>
</dbReference>
<comment type="caution">
    <text evidence="2">The sequence shown here is derived from an EMBL/GenBank/DDBJ whole genome shotgun (WGS) entry which is preliminary data.</text>
</comment>
<dbReference type="InterPro" id="IPR047951">
    <property type="entry name" value="Transpos_ISL3"/>
</dbReference>
<evidence type="ECO:0000313" key="3">
    <source>
        <dbReference type="Proteomes" id="UP000253303"/>
    </source>
</evidence>
<dbReference type="Pfam" id="PF14690">
    <property type="entry name" value="Zn_ribbon_ISL3"/>
    <property type="match status" value="1"/>
</dbReference>